<name>A0A931HZM3_9HYPH</name>
<dbReference type="InterPro" id="IPR001182">
    <property type="entry name" value="FtsW/RodA"/>
</dbReference>
<evidence type="ECO:0000256" key="9">
    <source>
        <dbReference type="ARBA" id="ARBA00032370"/>
    </source>
</evidence>
<dbReference type="GO" id="GO:0005886">
    <property type="term" value="C:plasma membrane"/>
    <property type="evidence" value="ECO:0007669"/>
    <property type="project" value="TreeGrafter"/>
</dbReference>
<evidence type="ECO:0000256" key="7">
    <source>
        <dbReference type="ARBA" id="ARBA00022989"/>
    </source>
</evidence>
<dbReference type="GO" id="GO:0032153">
    <property type="term" value="C:cell division site"/>
    <property type="evidence" value="ECO:0007669"/>
    <property type="project" value="TreeGrafter"/>
</dbReference>
<organism evidence="17 18">
    <name type="scientific">Methylobrevis albus</name>
    <dbReference type="NCBI Taxonomy" id="2793297"/>
    <lineage>
        <taxon>Bacteria</taxon>
        <taxon>Pseudomonadati</taxon>
        <taxon>Pseudomonadota</taxon>
        <taxon>Alphaproteobacteria</taxon>
        <taxon>Hyphomicrobiales</taxon>
        <taxon>Pleomorphomonadaceae</taxon>
        <taxon>Methylobrevis</taxon>
    </lineage>
</organism>
<evidence type="ECO:0000313" key="18">
    <source>
        <dbReference type="Proteomes" id="UP000631694"/>
    </source>
</evidence>
<feature type="transmembrane region" description="Helical" evidence="16">
    <location>
        <begin position="341"/>
        <end position="362"/>
    </location>
</feature>
<dbReference type="AlphaFoldDB" id="A0A931HZM3"/>
<dbReference type="Pfam" id="PF01098">
    <property type="entry name" value="FTSW_RODA_SPOVE"/>
    <property type="match status" value="1"/>
</dbReference>
<keyword evidence="6" id="KW-0573">Peptidoglycan synthesis</keyword>
<dbReference type="GO" id="GO:0051301">
    <property type="term" value="P:cell division"/>
    <property type="evidence" value="ECO:0007669"/>
    <property type="project" value="UniProtKB-KW"/>
</dbReference>
<comment type="caution">
    <text evidence="17">The sequence shown here is derived from an EMBL/GenBank/DDBJ whole genome shotgun (WGS) entry which is preliminary data.</text>
</comment>
<evidence type="ECO:0000313" key="17">
    <source>
        <dbReference type="EMBL" id="MBH0236689.1"/>
    </source>
</evidence>
<feature type="transmembrane region" description="Helical" evidence="16">
    <location>
        <begin position="84"/>
        <end position="103"/>
    </location>
</feature>
<evidence type="ECO:0000256" key="1">
    <source>
        <dbReference type="ARBA" id="ARBA00004141"/>
    </source>
</evidence>
<keyword evidence="8 16" id="KW-0472">Membrane</keyword>
<feature type="transmembrane region" description="Helical" evidence="16">
    <location>
        <begin position="178"/>
        <end position="210"/>
    </location>
</feature>
<evidence type="ECO:0000256" key="5">
    <source>
        <dbReference type="ARBA" id="ARBA00022960"/>
    </source>
</evidence>
<feature type="transmembrane region" description="Helical" evidence="16">
    <location>
        <begin position="308"/>
        <end position="329"/>
    </location>
</feature>
<dbReference type="RefSeq" id="WP_197309791.1">
    <property type="nucleotide sequence ID" value="NZ_JADZLT010000040.1"/>
</dbReference>
<dbReference type="PANTHER" id="PTHR30474">
    <property type="entry name" value="CELL CYCLE PROTEIN"/>
    <property type="match status" value="1"/>
</dbReference>
<dbReference type="GO" id="GO:0015648">
    <property type="term" value="F:lipid-linked peptidoglycan transporter activity"/>
    <property type="evidence" value="ECO:0007669"/>
    <property type="project" value="TreeGrafter"/>
</dbReference>
<dbReference type="EMBL" id="JADZLT010000040">
    <property type="protein sequence ID" value="MBH0236689.1"/>
    <property type="molecule type" value="Genomic_DNA"/>
</dbReference>
<comment type="similarity">
    <text evidence="11">Belongs to the SEDS family. FtsW subfamily.</text>
</comment>
<dbReference type="EC" id="2.4.99.28" evidence="14"/>
<evidence type="ECO:0000256" key="2">
    <source>
        <dbReference type="ARBA" id="ARBA00022676"/>
    </source>
</evidence>
<keyword evidence="3" id="KW-0808">Transferase</keyword>
<dbReference type="GO" id="GO:0008955">
    <property type="term" value="F:peptidoglycan glycosyltransferase activity"/>
    <property type="evidence" value="ECO:0007669"/>
    <property type="project" value="UniProtKB-EC"/>
</dbReference>
<protein>
    <recommendedName>
        <fullName evidence="12">Probable peptidoglycan glycosyltransferase FtsW</fullName>
        <ecNumber evidence="14">2.4.99.28</ecNumber>
    </recommendedName>
    <alternativeName>
        <fullName evidence="13">Cell division protein FtsW</fullName>
    </alternativeName>
    <alternativeName>
        <fullName evidence="10">Cell wall polymerase</fullName>
    </alternativeName>
    <alternativeName>
        <fullName evidence="9">Peptidoglycan polymerase</fullName>
    </alternativeName>
</protein>
<evidence type="ECO:0000256" key="10">
    <source>
        <dbReference type="ARBA" id="ARBA00033270"/>
    </source>
</evidence>
<evidence type="ECO:0000256" key="4">
    <source>
        <dbReference type="ARBA" id="ARBA00022692"/>
    </source>
</evidence>
<keyword evidence="7 16" id="KW-1133">Transmembrane helix</keyword>
<evidence type="ECO:0000256" key="11">
    <source>
        <dbReference type="ARBA" id="ARBA00038053"/>
    </source>
</evidence>
<evidence type="ECO:0000256" key="14">
    <source>
        <dbReference type="ARBA" id="ARBA00044770"/>
    </source>
</evidence>
<reference evidence="17" key="1">
    <citation type="submission" date="2020-12" db="EMBL/GenBank/DDBJ databases">
        <title>Methylobrevis albus sp. nov., isolated from fresh water lack sediment.</title>
        <authorList>
            <person name="Zou Q."/>
        </authorList>
    </citation>
    <scope>NUCLEOTIDE SEQUENCE</scope>
    <source>
        <strain evidence="17">L22</strain>
    </source>
</reference>
<keyword evidence="17" id="KW-0132">Cell division</keyword>
<evidence type="ECO:0000256" key="6">
    <source>
        <dbReference type="ARBA" id="ARBA00022984"/>
    </source>
</evidence>
<keyword evidence="18" id="KW-1185">Reference proteome</keyword>
<sequence>MVSRAERGILADWWFTVDKLLLIAFLALIFSGIVLSLAASPAVAERIGIADTYYFVKRHAVFCVPAIVLLIGVSFMDPRTVRRFALALFVIGIVLLIATLFIGPEVKGSRRWLNIAGISVQPSEFVKPAFTVLCAFLFAENLRRPEVPGRLLSFMLLGMVVALLVAQPDFGQTVLVSTVWGGLLFMAGMSWVLIASVGIAGVVGIVGAYFSIDHVRSRIDRFLDPESGDTFQVDAAIDSVIRGGWLGRGPGEGTVKRILPDSHTDFVFAVAAEEFGIVLCLGLVALFAFIVLRGLAHAARESDGYVRLATSGLVMLFGLQSCINMAVSLHLMPSKGMTLPFISYGGSSLMAAALSMGMVLALTRRRANQTRYVAPLGFEPVMAARGAA</sequence>
<evidence type="ECO:0000256" key="12">
    <source>
        <dbReference type="ARBA" id="ARBA00041185"/>
    </source>
</evidence>
<feature type="transmembrane region" description="Helical" evidence="16">
    <location>
        <begin position="20"/>
        <end position="39"/>
    </location>
</feature>
<dbReference type="PANTHER" id="PTHR30474:SF2">
    <property type="entry name" value="PEPTIDOGLYCAN GLYCOSYLTRANSFERASE FTSW-RELATED"/>
    <property type="match status" value="1"/>
</dbReference>
<comment type="catalytic activity">
    <reaction evidence="15">
        <text>[GlcNAc-(1-&gt;4)-Mur2Ac(oyl-L-Ala-gamma-D-Glu-L-Lys-D-Ala-D-Ala)](n)-di-trans,octa-cis-undecaprenyl diphosphate + beta-D-GlcNAc-(1-&gt;4)-Mur2Ac(oyl-L-Ala-gamma-D-Glu-L-Lys-D-Ala-D-Ala)-di-trans,octa-cis-undecaprenyl diphosphate = [GlcNAc-(1-&gt;4)-Mur2Ac(oyl-L-Ala-gamma-D-Glu-L-Lys-D-Ala-D-Ala)](n+1)-di-trans,octa-cis-undecaprenyl diphosphate + di-trans,octa-cis-undecaprenyl diphosphate + H(+)</text>
        <dbReference type="Rhea" id="RHEA:23708"/>
        <dbReference type="Rhea" id="RHEA-COMP:9602"/>
        <dbReference type="Rhea" id="RHEA-COMP:9603"/>
        <dbReference type="ChEBI" id="CHEBI:15378"/>
        <dbReference type="ChEBI" id="CHEBI:58405"/>
        <dbReference type="ChEBI" id="CHEBI:60033"/>
        <dbReference type="ChEBI" id="CHEBI:78435"/>
        <dbReference type="EC" id="2.4.99.28"/>
    </reaction>
</comment>
<feature type="transmembrane region" description="Helical" evidence="16">
    <location>
        <begin position="59"/>
        <end position="77"/>
    </location>
</feature>
<gene>
    <name evidence="17" type="ORF">I5731_02540</name>
</gene>
<keyword evidence="17" id="KW-0131">Cell cycle</keyword>
<keyword evidence="4 16" id="KW-0812">Transmembrane</keyword>
<accession>A0A931HZM3</accession>
<evidence type="ECO:0000256" key="13">
    <source>
        <dbReference type="ARBA" id="ARBA00041418"/>
    </source>
</evidence>
<proteinExistence type="inferred from homology"/>
<feature type="transmembrane region" description="Helical" evidence="16">
    <location>
        <begin position="147"/>
        <end position="166"/>
    </location>
</feature>
<comment type="subcellular location">
    <subcellularLocation>
        <location evidence="1">Membrane</location>
        <topology evidence="1">Multi-pass membrane protein</topology>
    </subcellularLocation>
</comment>
<dbReference type="GO" id="GO:0009252">
    <property type="term" value="P:peptidoglycan biosynthetic process"/>
    <property type="evidence" value="ECO:0007669"/>
    <property type="project" value="UniProtKB-KW"/>
</dbReference>
<keyword evidence="2" id="KW-0328">Glycosyltransferase</keyword>
<evidence type="ECO:0000256" key="15">
    <source>
        <dbReference type="ARBA" id="ARBA00049902"/>
    </source>
</evidence>
<evidence type="ECO:0000256" key="8">
    <source>
        <dbReference type="ARBA" id="ARBA00023136"/>
    </source>
</evidence>
<keyword evidence="5" id="KW-0133">Cell shape</keyword>
<evidence type="ECO:0000256" key="16">
    <source>
        <dbReference type="SAM" id="Phobius"/>
    </source>
</evidence>
<dbReference type="Proteomes" id="UP000631694">
    <property type="component" value="Unassembled WGS sequence"/>
</dbReference>
<feature type="transmembrane region" description="Helical" evidence="16">
    <location>
        <begin position="275"/>
        <end position="296"/>
    </location>
</feature>
<dbReference type="GO" id="GO:0008360">
    <property type="term" value="P:regulation of cell shape"/>
    <property type="evidence" value="ECO:0007669"/>
    <property type="project" value="UniProtKB-KW"/>
</dbReference>
<evidence type="ECO:0000256" key="3">
    <source>
        <dbReference type="ARBA" id="ARBA00022679"/>
    </source>
</evidence>